<evidence type="ECO:0000313" key="1">
    <source>
        <dbReference type="EMBL" id="KAK3778712.1"/>
    </source>
</evidence>
<keyword evidence="2" id="KW-1185">Reference proteome</keyword>
<evidence type="ECO:0000313" key="2">
    <source>
        <dbReference type="Proteomes" id="UP001283361"/>
    </source>
</evidence>
<reference evidence="1" key="1">
    <citation type="journal article" date="2023" name="G3 (Bethesda)">
        <title>A reference genome for the long-term kleptoplast-retaining sea slug Elysia crispata morphotype clarki.</title>
        <authorList>
            <person name="Eastman K.E."/>
            <person name="Pendleton A.L."/>
            <person name="Shaikh M.A."/>
            <person name="Suttiyut T."/>
            <person name="Ogas R."/>
            <person name="Tomko P."/>
            <person name="Gavelis G."/>
            <person name="Widhalm J.R."/>
            <person name="Wisecaver J.H."/>
        </authorList>
    </citation>
    <scope>NUCLEOTIDE SEQUENCE</scope>
    <source>
        <strain evidence="1">ECLA1</strain>
    </source>
</reference>
<name>A0AAE1DQ91_9GAST</name>
<sequence>MTGQPDISDTPTEPEAIEANPLQFPANNGALIETIPSVTSQTDRLVDRVPPMPGLNILQRLSPAFDRTSDWLDRYEVSEHCRNIPRQNSFVT</sequence>
<accession>A0AAE1DQ91</accession>
<proteinExistence type="predicted"/>
<organism evidence="1 2">
    <name type="scientific">Elysia crispata</name>
    <name type="common">lettuce slug</name>
    <dbReference type="NCBI Taxonomy" id="231223"/>
    <lineage>
        <taxon>Eukaryota</taxon>
        <taxon>Metazoa</taxon>
        <taxon>Spiralia</taxon>
        <taxon>Lophotrochozoa</taxon>
        <taxon>Mollusca</taxon>
        <taxon>Gastropoda</taxon>
        <taxon>Heterobranchia</taxon>
        <taxon>Euthyneura</taxon>
        <taxon>Panpulmonata</taxon>
        <taxon>Sacoglossa</taxon>
        <taxon>Placobranchoidea</taxon>
        <taxon>Plakobranchidae</taxon>
        <taxon>Elysia</taxon>
    </lineage>
</organism>
<dbReference type="AlphaFoldDB" id="A0AAE1DQ91"/>
<protein>
    <submittedName>
        <fullName evidence="1">Uncharacterized protein</fullName>
    </submittedName>
</protein>
<dbReference type="EMBL" id="JAWDGP010002895">
    <property type="protein sequence ID" value="KAK3778712.1"/>
    <property type="molecule type" value="Genomic_DNA"/>
</dbReference>
<dbReference type="Proteomes" id="UP001283361">
    <property type="component" value="Unassembled WGS sequence"/>
</dbReference>
<gene>
    <name evidence="1" type="ORF">RRG08_012984</name>
</gene>
<comment type="caution">
    <text evidence="1">The sequence shown here is derived from an EMBL/GenBank/DDBJ whole genome shotgun (WGS) entry which is preliminary data.</text>
</comment>